<dbReference type="Pfam" id="PF14031">
    <property type="entry name" value="D-ser_dehydrat"/>
    <property type="match status" value="1"/>
</dbReference>
<dbReference type="CDD" id="cd06821">
    <property type="entry name" value="PLPDE_III_D-TA"/>
    <property type="match status" value="1"/>
</dbReference>
<protein>
    <submittedName>
        <fullName evidence="4">D-serine deaminase-like pyridoxal phosphate-dependent protein</fullName>
    </submittedName>
</protein>
<dbReference type="AlphaFoldDB" id="A0A327WVH0"/>
<dbReference type="Proteomes" id="UP000248790">
    <property type="component" value="Unassembled WGS sequence"/>
</dbReference>
<feature type="domain" description="D-serine dehydratase-like" evidence="3">
    <location>
        <begin position="260"/>
        <end position="350"/>
    </location>
</feature>
<dbReference type="InterPro" id="IPR051466">
    <property type="entry name" value="D-amino_acid_metab_enzyme"/>
</dbReference>
<comment type="caution">
    <text evidence="4">The sequence shown here is derived from an EMBL/GenBank/DDBJ whole genome shotgun (WGS) entry which is preliminary data.</text>
</comment>
<dbReference type="SMART" id="SM01119">
    <property type="entry name" value="D-ser_dehydrat"/>
    <property type="match status" value="1"/>
</dbReference>
<dbReference type="RefSeq" id="WP_111629483.1">
    <property type="nucleotide sequence ID" value="NZ_QLMC01000004.1"/>
</dbReference>
<gene>
    <name evidence="4" type="ORF">LX87_03434</name>
</gene>
<reference evidence="4 5" key="1">
    <citation type="submission" date="2018-06" db="EMBL/GenBank/DDBJ databases">
        <title>Genomic Encyclopedia of Archaeal and Bacterial Type Strains, Phase II (KMG-II): from individual species to whole genera.</title>
        <authorList>
            <person name="Goeker M."/>
        </authorList>
    </citation>
    <scope>NUCLEOTIDE SEQUENCE [LARGE SCALE GENOMIC DNA]</scope>
    <source>
        <strain evidence="4 5">DSM 21851</strain>
    </source>
</reference>
<dbReference type="Gene3D" id="2.40.37.20">
    <property type="entry name" value="D-serine dehydratase-like domain"/>
    <property type="match status" value="1"/>
</dbReference>
<dbReference type="InterPro" id="IPR001608">
    <property type="entry name" value="Ala_racemase_N"/>
</dbReference>
<dbReference type="EMBL" id="QLMC01000004">
    <property type="protein sequence ID" value="RAJ95686.1"/>
    <property type="molecule type" value="Genomic_DNA"/>
</dbReference>
<sequence>MDDYLIQNVQLIDSPALVLYPERIAHNIQTMLDMVDGDADKLIPHVKTHKMAEVAKMQVEAGITRFKCATVAEAEMLADTGARHVLIAYQLTGPKLHRFCELVQAYNWVEWASLVDNWVSAEELAHEFEKTTHKPVVYIDVNLGMNRTGHAVDEQLEELYRQLKADERFDVRGFHAYDGHLHNPDVTVRQAQADAALKPLEELADKLEEEGETRPLIVVGGTPTFSNHAHRPNVWCSPGTCLLWDWGYGDLLTEQGFEWAALLITRVVSKPAPGIVTTDLGHKAVAAENPLNKRVKFLNLNGYEITGQSEEHLVLQVSNWDAIQIGDVLYGVPYHICPTVALHDEAQIILDGEVAGRWLIDARKRRITY</sequence>
<dbReference type="OrthoDB" id="9788869at2"/>
<dbReference type="Gene3D" id="3.20.20.10">
    <property type="entry name" value="Alanine racemase"/>
    <property type="match status" value="1"/>
</dbReference>
<dbReference type="SUPFAM" id="SSF51419">
    <property type="entry name" value="PLP-binding barrel"/>
    <property type="match status" value="1"/>
</dbReference>
<accession>A0A327WVH0</accession>
<keyword evidence="2" id="KW-0456">Lyase</keyword>
<dbReference type="InterPro" id="IPR026956">
    <property type="entry name" value="D-ser_dehydrat-like_dom"/>
</dbReference>
<evidence type="ECO:0000259" key="3">
    <source>
        <dbReference type="SMART" id="SM01119"/>
    </source>
</evidence>
<dbReference type="GO" id="GO:0036088">
    <property type="term" value="P:D-serine catabolic process"/>
    <property type="evidence" value="ECO:0007669"/>
    <property type="project" value="TreeGrafter"/>
</dbReference>
<dbReference type="InterPro" id="IPR029066">
    <property type="entry name" value="PLP-binding_barrel"/>
</dbReference>
<name>A0A327WVH0_LARAB</name>
<organism evidence="4 5">
    <name type="scientific">Larkinella arboricola</name>
    <dbReference type="NCBI Taxonomy" id="643671"/>
    <lineage>
        <taxon>Bacteria</taxon>
        <taxon>Pseudomonadati</taxon>
        <taxon>Bacteroidota</taxon>
        <taxon>Cytophagia</taxon>
        <taxon>Cytophagales</taxon>
        <taxon>Spirosomataceae</taxon>
        <taxon>Larkinella</taxon>
    </lineage>
</organism>
<dbReference type="GO" id="GO:0008721">
    <property type="term" value="F:D-serine ammonia-lyase activity"/>
    <property type="evidence" value="ECO:0007669"/>
    <property type="project" value="TreeGrafter"/>
</dbReference>
<keyword evidence="5" id="KW-1185">Reference proteome</keyword>
<dbReference type="PANTHER" id="PTHR28004:SF2">
    <property type="entry name" value="D-SERINE DEHYDRATASE"/>
    <property type="match status" value="1"/>
</dbReference>
<evidence type="ECO:0000313" key="4">
    <source>
        <dbReference type="EMBL" id="RAJ95686.1"/>
    </source>
</evidence>
<comment type="similarity">
    <text evidence="1">Belongs to the DSD1 family.</text>
</comment>
<evidence type="ECO:0000256" key="1">
    <source>
        <dbReference type="ARBA" id="ARBA00005323"/>
    </source>
</evidence>
<proteinExistence type="inferred from homology"/>
<evidence type="ECO:0000256" key="2">
    <source>
        <dbReference type="ARBA" id="ARBA00023239"/>
    </source>
</evidence>
<dbReference type="PANTHER" id="PTHR28004">
    <property type="entry name" value="ZGC:162816-RELATED"/>
    <property type="match status" value="1"/>
</dbReference>
<dbReference type="InterPro" id="IPR042208">
    <property type="entry name" value="D-ser_dehydrat-like_sf"/>
</dbReference>
<dbReference type="Pfam" id="PF01168">
    <property type="entry name" value="Ala_racemase_N"/>
    <property type="match status" value="1"/>
</dbReference>
<evidence type="ECO:0000313" key="5">
    <source>
        <dbReference type="Proteomes" id="UP000248790"/>
    </source>
</evidence>